<dbReference type="RefSeq" id="WP_002729821.1">
    <property type="nucleotide sequence ID" value="NZ_CAHP01000028.1"/>
</dbReference>
<sequence length="156" mass="15782">MSHFGLGRDDAALIVPAFAVAEYSLTAGAGTDNVEKTAAALDLRDQFDTTRFGTAIAVIAATATLAAGATLTVSAIWEHSADGGVYTEIGTDKVILTLTGPTGGGTVTGAGKLGCNLLEAERFVRVKYTPDLSAANTDTAKVGVSYVLSSPTQIGG</sequence>
<keyword evidence="2" id="KW-1185">Reference proteome</keyword>
<dbReference type="EMBL" id="CAHP01000028">
    <property type="protein sequence ID" value="CCG42178.1"/>
    <property type="molecule type" value="Genomic_DNA"/>
</dbReference>
<protein>
    <submittedName>
        <fullName evidence="1">Uncharacterized protein</fullName>
    </submittedName>
</protein>
<dbReference type="Proteomes" id="UP000004169">
    <property type="component" value="Unassembled WGS sequence"/>
</dbReference>
<name>H8FUZ0_MAGML</name>
<dbReference type="AlphaFoldDB" id="H8FUZ0"/>
<gene>
    <name evidence="1" type="ORF">PHAMO_340051</name>
</gene>
<organism evidence="1 2">
    <name type="scientific">Magnetospirillum molischianum DSM 120</name>
    <dbReference type="NCBI Taxonomy" id="1150626"/>
    <lineage>
        <taxon>Bacteria</taxon>
        <taxon>Pseudomonadati</taxon>
        <taxon>Pseudomonadota</taxon>
        <taxon>Alphaproteobacteria</taxon>
        <taxon>Rhodospirillales</taxon>
        <taxon>Rhodospirillaceae</taxon>
        <taxon>Magnetospirillum</taxon>
    </lineage>
</organism>
<dbReference type="eggNOG" id="ENOG5032NVS">
    <property type="taxonomic scope" value="Bacteria"/>
</dbReference>
<evidence type="ECO:0000313" key="1">
    <source>
        <dbReference type="EMBL" id="CCG42178.1"/>
    </source>
</evidence>
<comment type="caution">
    <text evidence="1">The sequence shown here is derived from an EMBL/GenBank/DDBJ whole genome shotgun (WGS) entry which is preliminary data.</text>
</comment>
<dbReference type="OrthoDB" id="7364607at2"/>
<evidence type="ECO:0000313" key="2">
    <source>
        <dbReference type="Proteomes" id="UP000004169"/>
    </source>
</evidence>
<proteinExistence type="predicted"/>
<reference evidence="1 2" key="1">
    <citation type="journal article" date="2012" name="J. Bacteriol.">
        <title>Draft Genome Sequence of the Purple Photosynthetic Bacterium Phaeospirillum molischianum DSM120, a Particularly Versatile Bacterium.</title>
        <authorList>
            <person name="Duquesne K."/>
            <person name="Prima V."/>
            <person name="Ji B."/>
            <person name="Rouy Z."/>
            <person name="Medigue C."/>
            <person name="Talla E."/>
            <person name="Sturgis J.N."/>
        </authorList>
    </citation>
    <scope>NUCLEOTIDE SEQUENCE [LARGE SCALE GENOMIC DNA]</scope>
    <source>
        <strain evidence="2">DSM120</strain>
    </source>
</reference>
<dbReference type="STRING" id="1150626.PHAMO_340051"/>
<accession>H8FUZ0</accession>